<keyword evidence="3" id="KW-0067">ATP-binding</keyword>
<dbReference type="SMART" id="SM00382">
    <property type="entry name" value="AAA"/>
    <property type="match status" value="1"/>
</dbReference>
<evidence type="ECO:0000259" key="4">
    <source>
        <dbReference type="SMART" id="SM00382"/>
    </source>
</evidence>
<dbReference type="AlphaFoldDB" id="A0A1G8P4V4"/>
<dbReference type="GO" id="GO:0016887">
    <property type="term" value="F:ATP hydrolysis activity"/>
    <property type="evidence" value="ECO:0007669"/>
    <property type="project" value="TreeGrafter"/>
</dbReference>
<evidence type="ECO:0000313" key="6">
    <source>
        <dbReference type="Proteomes" id="UP000199017"/>
    </source>
</evidence>
<dbReference type="GO" id="GO:0005886">
    <property type="term" value="C:plasma membrane"/>
    <property type="evidence" value="ECO:0007669"/>
    <property type="project" value="TreeGrafter"/>
</dbReference>
<dbReference type="GO" id="GO:0005524">
    <property type="term" value="F:ATP binding"/>
    <property type="evidence" value="ECO:0007669"/>
    <property type="project" value="UniProtKB-KW"/>
</dbReference>
<dbReference type="Gene3D" id="3.40.50.300">
    <property type="entry name" value="P-loop containing nucleotide triphosphate hydrolases"/>
    <property type="match status" value="1"/>
</dbReference>
<evidence type="ECO:0000256" key="2">
    <source>
        <dbReference type="ARBA" id="ARBA00022741"/>
    </source>
</evidence>
<evidence type="ECO:0000313" key="5">
    <source>
        <dbReference type="EMBL" id="SDI87521.1"/>
    </source>
</evidence>
<protein>
    <submittedName>
        <fullName evidence="5">Competence-related pilin export protein ComGA</fullName>
    </submittedName>
</protein>
<reference evidence="5 6" key="1">
    <citation type="submission" date="2016-10" db="EMBL/GenBank/DDBJ databases">
        <authorList>
            <person name="de Groot N.N."/>
        </authorList>
    </citation>
    <scope>NUCLEOTIDE SEQUENCE [LARGE SCALE GENOMIC DNA]</scope>
    <source>
        <strain evidence="6">P4B,CCM 7963,CECT 7998,DSM 25260,IBRC-M 10614,KCTC 13821</strain>
    </source>
</reference>
<dbReference type="InterPro" id="IPR003593">
    <property type="entry name" value="AAA+_ATPase"/>
</dbReference>
<accession>A0A1G8P4V4</accession>
<dbReference type="PANTHER" id="PTHR30258">
    <property type="entry name" value="TYPE II SECRETION SYSTEM PROTEIN GSPE-RELATED"/>
    <property type="match status" value="1"/>
</dbReference>
<keyword evidence="2" id="KW-0547">Nucleotide-binding</keyword>
<dbReference type="RefSeq" id="WP_170031509.1">
    <property type="nucleotide sequence ID" value="NZ_FNDU01000013.1"/>
</dbReference>
<dbReference type="Pfam" id="PF00437">
    <property type="entry name" value="T2SSE"/>
    <property type="match status" value="1"/>
</dbReference>
<dbReference type="PANTHER" id="PTHR30258:SF2">
    <property type="entry name" value="COMG OPERON PROTEIN 1"/>
    <property type="match status" value="1"/>
</dbReference>
<dbReference type="EMBL" id="FNDU01000013">
    <property type="protein sequence ID" value="SDI87521.1"/>
    <property type="molecule type" value="Genomic_DNA"/>
</dbReference>
<evidence type="ECO:0000256" key="1">
    <source>
        <dbReference type="ARBA" id="ARBA00006611"/>
    </source>
</evidence>
<proteinExistence type="inferred from homology"/>
<dbReference type="InterPro" id="IPR001482">
    <property type="entry name" value="T2SS/T4SS_dom"/>
</dbReference>
<dbReference type="SUPFAM" id="SSF52540">
    <property type="entry name" value="P-loop containing nucleoside triphosphate hydrolases"/>
    <property type="match status" value="1"/>
</dbReference>
<dbReference type="InterPro" id="IPR027417">
    <property type="entry name" value="P-loop_NTPase"/>
</dbReference>
<feature type="domain" description="AAA+ ATPase" evidence="4">
    <location>
        <begin position="136"/>
        <end position="258"/>
    </location>
</feature>
<sequence>MTNIEWESRKLIERALSLDATDIHLHPNERNTSLLFRLQGKLHHMQSLKKRDSERLIAHFKFRAGMDIGEQRRPQDGSFMLKNTSPPVNLRFSTIPAYFRESLSIRLLPQNNFFPLSSLSYSPAVTSLFYRLLTYRNGMIILTGPTGSGKTTTLYAFMNALKQADNSRIISIEDPVEIRNEKVIQTEINEKAGLTFTEMLKASMRHDPDALMVGEIRGHDTAYHAIRAAYTGHLVFTTMHAGSPYGAIKRLIDFGFSPLDLQETILCITSQFLMARYCPLCKSNECSPYCGKHGMSSRIALFDILAEKELKNAITKKTSPILTFSHEDQWKRGIALGLFSEKMKIKEVCYDV</sequence>
<name>A0A1G8P4V4_9BACI</name>
<evidence type="ECO:0000256" key="3">
    <source>
        <dbReference type="ARBA" id="ARBA00022840"/>
    </source>
</evidence>
<comment type="similarity">
    <text evidence="1">Belongs to the GSP E family.</text>
</comment>
<dbReference type="Gene3D" id="3.30.450.90">
    <property type="match status" value="1"/>
</dbReference>
<gene>
    <name evidence="5" type="ORF">SAMN05216352_113122</name>
</gene>
<dbReference type="NCBIfam" id="NF041000">
    <property type="entry name" value="ATPase_ComGA"/>
    <property type="match status" value="1"/>
</dbReference>
<dbReference type="CDD" id="cd01129">
    <property type="entry name" value="PulE-GspE-like"/>
    <property type="match status" value="1"/>
</dbReference>
<dbReference type="STRING" id="930129.SAMN05216352_113122"/>
<dbReference type="InterPro" id="IPR047667">
    <property type="entry name" value="ATPase_ComGA"/>
</dbReference>
<keyword evidence="6" id="KW-1185">Reference proteome</keyword>
<organism evidence="5 6">
    <name type="scientific">Alteribacillus bidgolensis</name>
    <dbReference type="NCBI Taxonomy" id="930129"/>
    <lineage>
        <taxon>Bacteria</taxon>
        <taxon>Bacillati</taxon>
        <taxon>Bacillota</taxon>
        <taxon>Bacilli</taxon>
        <taxon>Bacillales</taxon>
        <taxon>Bacillaceae</taxon>
        <taxon>Alteribacillus</taxon>
    </lineage>
</organism>
<dbReference type="Proteomes" id="UP000199017">
    <property type="component" value="Unassembled WGS sequence"/>
</dbReference>